<reference evidence="4" key="1">
    <citation type="journal article" date="2016" name="Genome Announc.">
        <title>Draft genome sequences of fungus Aspergillus calidoustus.</title>
        <authorList>
            <person name="Horn F."/>
            <person name="Linde J."/>
            <person name="Mattern D.J."/>
            <person name="Walther G."/>
            <person name="Guthke R."/>
            <person name="Scherlach K."/>
            <person name="Martin K."/>
            <person name="Brakhage A.A."/>
            <person name="Petzke L."/>
            <person name="Valiante V."/>
        </authorList>
    </citation>
    <scope>NUCLEOTIDE SEQUENCE [LARGE SCALE GENOMIC DNA]</scope>
    <source>
        <strain evidence="4">SF006504</strain>
    </source>
</reference>
<sequence>MDFSEYTGPSEEWIALEKTLPTTIPDLTTEQLKDVTNKGREEVAAREMVEQGLDKKVTLHDLRIPSRDGFTLEARTYRPINVDASKPLPVYIHLHGGGFLFGTLSSEDSSCSRIVATLADHGTPIVVINVNYRHTPEHKYPVAWNDTEDAFHWIHENLHLPEITGDPERVILGGISAGAWLTASTVLAQNMGHNKALAARPKIKGQVLMIPALVHYDCYALQIAQLRDPSVSSWVENLEAPVLPFARVKLFLELLGLQGGSKDLEKDLRLNPGNASAQQVKGLPPATFGVAGRDPLRDEGLLFAKLLSENGVPTKTNVFKGVPHGFRRYGDALSVSKKWDETVVDGILFALGNPQPGPFEIHAF</sequence>
<dbReference type="EMBL" id="CDMC01000003">
    <property type="protein sequence ID" value="CEL02186.1"/>
    <property type="molecule type" value="Genomic_DNA"/>
</dbReference>
<dbReference type="OrthoDB" id="408631at2759"/>
<keyword evidence="1" id="KW-0378">Hydrolase</keyword>
<dbReference type="PANTHER" id="PTHR48081">
    <property type="entry name" value="AB HYDROLASE SUPERFAMILY PROTEIN C4A8.06C"/>
    <property type="match status" value="1"/>
</dbReference>
<dbReference type="GO" id="GO:0016787">
    <property type="term" value="F:hydrolase activity"/>
    <property type="evidence" value="ECO:0007669"/>
    <property type="project" value="UniProtKB-KW"/>
</dbReference>
<protein>
    <recommendedName>
        <fullName evidence="2">Alpha/beta hydrolase fold-3 domain-containing protein</fullName>
    </recommendedName>
</protein>
<gene>
    <name evidence="3" type="ORF">ASPCAL03358</name>
</gene>
<dbReference type="STRING" id="454130.A0A0U5C3I6"/>
<dbReference type="AlphaFoldDB" id="A0A0U5C3I6"/>
<dbReference type="Proteomes" id="UP000054771">
    <property type="component" value="Unassembled WGS sequence"/>
</dbReference>
<evidence type="ECO:0000259" key="2">
    <source>
        <dbReference type="Pfam" id="PF07859"/>
    </source>
</evidence>
<dbReference type="InterPro" id="IPR029058">
    <property type="entry name" value="AB_hydrolase_fold"/>
</dbReference>
<feature type="domain" description="Alpha/beta hydrolase fold-3" evidence="2">
    <location>
        <begin position="92"/>
        <end position="326"/>
    </location>
</feature>
<dbReference type="Pfam" id="PF07859">
    <property type="entry name" value="Abhydrolase_3"/>
    <property type="match status" value="1"/>
</dbReference>
<dbReference type="SUPFAM" id="SSF53474">
    <property type="entry name" value="alpha/beta-Hydrolases"/>
    <property type="match status" value="1"/>
</dbReference>
<dbReference type="PANTHER" id="PTHR48081:SF8">
    <property type="entry name" value="ALPHA_BETA HYDROLASE FOLD-3 DOMAIN-CONTAINING PROTEIN-RELATED"/>
    <property type="match status" value="1"/>
</dbReference>
<name>A0A0U5C3I6_ASPCI</name>
<proteinExistence type="predicted"/>
<dbReference type="OMA" id="HTFPTAW"/>
<evidence type="ECO:0000256" key="1">
    <source>
        <dbReference type="ARBA" id="ARBA00022801"/>
    </source>
</evidence>
<keyword evidence="4" id="KW-1185">Reference proteome</keyword>
<evidence type="ECO:0000313" key="3">
    <source>
        <dbReference type="EMBL" id="CEL02186.1"/>
    </source>
</evidence>
<dbReference type="Gene3D" id="3.40.50.1820">
    <property type="entry name" value="alpha/beta hydrolase"/>
    <property type="match status" value="1"/>
</dbReference>
<accession>A0A0U5C3I6</accession>
<dbReference type="InterPro" id="IPR050300">
    <property type="entry name" value="GDXG_lipolytic_enzyme"/>
</dbReference>
<organism evidence="3 4">
    <name type="scientific">Aspergillus calidoustus</name>
    <dbReference type="NCBI Taxonomy" id="454130"/>
    <lineage>
        <taxon>Eukaryota</taxon>
        <taxon>Fungi</taxon>
        <taxon>Dikarya</taxon>
        <taxon>Ascomycota</taxon>
        <taxon>Pezizomycotina</taxon>
        <taxon>Eurotiomycetes</taxon>
        <taxon>Eurotiomycetidae</taxon>
        <taxon>Eurotiales</taxon>
        <taxon>Aspergillaceae</taxon>
        <taxon>Aspergillus</taxon>
        <taxon>Aspergillus subgen. Nidulantes</taxon>
    </lineage>
</organism>
<dbReference type="InterPro" id="IPR013094">
    <property type="entry name" value="AB_hydrolase_3"/>
</dbReference>
<evidence type="ECO:0000313" key="4">
    <source>
        <dbReference type="Proteomes" id="UP000054771"/>
    </source>
</evidence>